<evidence type="ECO:0000313" key="1">
    <source>
        <dbReference type="EMBL" id="HCY81849.1"/>
    </source>
</evidence>
<evidence type="ECO:0000313" key="2">
    <source>
        <dbReference type="Proteomes" id="UP000263268"/>
    </source>
</evidence>
<protein>
    <submittedName>
        <fullName evidence="1">Uncharacterized protein</fullName>
    </submittedName>
</protein>
<accession>A0A3D6BUG2</accession>
<proteinExistence type="predicted"/>
<reference evidence="1 2" key="1">
    <citation type="journal article" date="2018" name="Nat. Biotechnol.">
        <title>A standardized bacterial taxonomy based on genome phylogeny substantially revises the tree of life.</title>
        <authorList>
            <person name="Parks D.H."/>
            <person name="Chuvochina M."/>
            <person name="Waite D.W."/>
            <person name="Rinke C."/>
            <person name="Skarshewski A."/>
            <person name="Chaumeil P.A."/>
            <person name="Hugenholtz P."/>
        </authorList>
    </citation>
    <scope>NUCLEOTIDE SEQUENCE [LARGE SCALE GENOMIC DNA]</scope>
    <source>
        <strain evidence="1">UBA10227</strain>
    </source>
</reference>
<dbReference type="AlphaFoldDB" id="A0A3D6BUG2"/>
<dbReference type="Proteomes" id="UP000263268">
    <property type="component" value="Unassembled WGS sequence"/>
</dbReference>
<dbReference type="EMBL" id="DPRK01000154">
    <property type="protein sequence ID" value="HCY81849.1"/>
    <property type="molecule type" value="Genomic_DNA"/>
</dbReference>
<name>A0A3D6BUG2_9FLAO</name>
<gene>
    <name evidence="1" type="ORF">DHV22_09745</name>
</gene>
<sequence length="166" mass="18660">MKKSNYLKSKFQQWEGRYLYLALIFMLTASLQAQNCLPSPNTSYAREIHFNYYNTSAIALTTSTTIESAGGPNYTVNVYTFTIPYFQNQLQTDLRFKNQASTCTWGSTNSPCSSKAIKVYNSHSGGSLMGTQPNQVDIYNHNFPLGTSNIRVEASCGGQGYQTRYY</sequence>
<comment type="caution">
    <text evidence="1">The sequence shown here is derived from an EMBL/GenBank/DDBJ whole genome shotgun (WGS) entry which is preliminary data.</text>
</comment>
<organism evidence="1 2">
    <name type="scientific">Xanthomarina gelatinilytica</name>
    <dbReference type="NCBI Taxonomy" id="1137281"/>
    <lineage>
        <taxon>Bacteria</taxon>
        <taxon>Pseudomonadati</taxon>
        <taxon>Bacteroidota</taxon>
        <taxon>Flavobacteriia</taxon>
        <taxon>Flavobacteriales</taxon>
        <taxon>Flavobacteriaceae</taxon>
        <taxon>Xanthomarina</taxon>
    </lineage>
</organism>